<comment type="caution">
    <text evidence="1">The sequence shown here is derived from an EMBL/GenBank/DDBJ whole genome shotgun (WGS) entry which is preliminary data.</text>
</comment>
<evidence type="ECO:0000313" key="1">
    <source>
        <dbReference type="EMBL" id="KAK6227330.1"/>
    </source>
</evidence>
<gene>
    <name evidence="1" type="ORF">QIS74_00885</name>
</gene>
<sequence>MSNPFVPMCATVATQPTLYVFTVRDMLSLVSSDPSAWGNKDETLPPGSVYCSPLGGGASMVAIFQSNVLLPAPTREEDHHQMESACQGRPVLSVAFSRSASALIVPSAGGVPSLKCRFITCGQDDEMTKPALRTDLDYSTL</sequence>
<dbReference type="Proteomes" id="UP001327957">
    <property type="component" value="Unassembled WGS sequence"/>
</dbReference>
<protein>
    <submittedName>
        <fullName evidence="1">Uncharacterized protein</fullName>
    </submittedName>
</protein>
<dbReference type="EMBL" id="JASAOK010000001">
    <property type="protein sequence ID" value="KAK6227330.1"/>
    <property type="molecule type" value="Genomic_DNA"/>
</dbReference>
<dbReference type="AlphaFoldDB" id="A0AAV9TV68"/>
<keyword evidence="2" id="KW-1185">Reference proteome</keyword>
<reference evidence="1 2" key="1">
    <citation type="submission" date="2023-04" db="EMBL/GenBank/DDBJ databases">
        <title>Colletotrichum tabacum stain YC1 causing leaf anthracnose on Nicotiana tabacum(L.) cv.</title>
        <authorList>
            <person name="Ji Z."/>
            <person name="Wang M."/>
            <person name="Zhang J."/>
            <person name="Wang N."/>
            <person name="Zhou Z."/>
        </authorList>
    </citation>
    <scope>NUCLEOTIDE SEQUENCE [LARGE SCALE GENOMIC DNA]</scope>
    <source>
        <strain evidence="1 2">YC1</strain>
    </source>
</reference>
<evidence type="ECO:0000313" key="2">
    <source>
        <dbReference type="Proteomes" id="UP001327957"/>
    </source>
</evidence>
<organism evidence="1 2">
    <name type="scientific">Colletotrichum tabaci</name>
    <dbReference type="NCBI Taxonomy" id="1209068"/>
    <lineage>
        <taxon>Eukaryota</taxon>
        <taxon>Fungi</taxon>
        <taxon>Dikarya</taxon>
        <taxon>Ascomycota</taxon>
        <taxon>Pezizomycotina</taxon>
        <taxon>Sordariomycetes</taxon>
        <taxon>Hypocreomycetidae</taxon>
        <taxon>Glomerellales</taxon>
        <taxon>Glomerellaceae</taxon>
        <taxon>Colletotrichum</taxon>
        <taxon>Colletotrichum destructivum species complex</taxon>
    </lineage>
</organism>
<proteinExistence type="predicted"/>
<name>A0AAV9TV68_9PEZI</name>
<accession>A0AAV9TV68</accession>